<dbReference type="EMBL" id="JAIWYP010000009">
    <property type="protein sequence ID" value="KAH3775454.1"/>
    <property type="molecule type" value="Genomic_DNA"/>
</dbReference>
<reference evidence="1" key="1">
    <citation type="journal article" date="2019" name="bioRxiv">
        <title>The Genome of the Zebra Mussel, Dreissena polymorpha: A Resource for Invasive Species Research.</title>
        <authorList>
            <person name="McCartney M.A."/>
            <person name="Auch B."/>
            <person name="Kono T."/>
            <person name="Mallez S."/>
            <person name="Zhang Y."/>
            <person name="Obille A."/>
            <person name="Becker A."/>
            <person name="Abrahante J.E."/>
            <person name="Garbe J."/>
            <person name="Badalamenti J.P."/>
            <person name="Herman A."/>
            <person name="Mangelson H."/>
            <person name="Liachko I."/>
            <person name="Sullivan S."/>
            <person name="Sone E.D."/>
            <person name="Koren S."/>
            <person name="Silverstein K.A.T."/>
            <person name="Beckman K.B."/>
            <person name="Gohl D.M."/>
        </authorList>
    </citation>
    <scope>NUCLEOTIDE SEQUENCE</scope>
    <source>
        <strain evidence="1">Duluth1</strain>
        <tissue evidence="1">Whole animal</tissue>
    </source>
</reference>
<dbReference type="AlphaFoldDB" id="A0A9D4EAN4"/>
<organism evidence="1 2">
    <name type="scientific">Dreissena polymorpha</name>
    <name type="common">Zebra mussel</name>
    <name type="synonym">Mytilus polymorpha</name>
    <dbReference type="NCBI Taxonomy" id="45954"/>
    <lineage>
        <taxon>Eukaryota</taxon>
        <taxon>Metazoa</taxon>
        <taxon>Spiralia</taxon>
        <taxon>Lophotrochozoa</taxon>
        <taxon>Mollusca</taxon>
        <taxon>Bivalvia</taxon>
        <taxon>Autobranchia</taxon>
        <taxon>Heteroconchia</taxon>
        <taxon>Euheterodonta</taxon>
        <taxon>Imparidentia</taxon>
        <taxon>Neoheterodontei</taxon>
        <taxon>Myida</taxon>
        <taxon>Dreissenoidea</taxon>
        <taxon>Dreissenidae</taxon>
        <taxon>Dreissena</taxon>
    </lineage>
</organism>
<keyword evidence="2" id="KW-1185">Reference proteome</keyword>
<evidence type="ECO:0000313" key="1">
    <source>
        <dbReference type="EMBL" id="KAH3775454.1"/>
    </source>
</evidence>
<evidence type="ECO:0000313" key="2">
    <source>
        <dbReference type="Proteomes" id="UP000828390"/>
    </source>
</evidence>
<reference evidence="1" key="2">
    <citation type="submission" date="2020-11" db="EMBL/GenBank/DDBJ databases">
        <authorList>
            <person name="McCartney M.A."/>
            <person name="Auch B."/>
            <person name="Kono T."/>
            <person name="Mallez S."/>
            <person name="Becker A."/>
            <person name="Gohl D.M."/>
            <person name="Silverstein K.A.T."/>
            <person name="Koren S."/>
            <person name="Bechman K.B."/>
            <person name="Herman A."/>
            <person name="Abrahante J.E."/>
            <person name="Garbe J."/>
        </authorList>
    </citation>
    <scope>NUCLEOTIDE SEQUENCE</scope>
    <source>
        <strain evidence="1">Duluth1</strain>
        <tissue evidence="1">Whole animal</tissue>
    </source>
</reference>
<accession>A0A9D4EAN4</accession>
<proteinExistence type="predicted"/>
<gene>
    <name evidence="1" type="ORF">DPMN_176856</name>
</gene>
<sequence>MDLNQKWKFHEGWTKNVNVRVNKQTKKIFKHSFDIIRTCFEKKNHEDWTKIFKHGKAFLRSNVLTKLYKDWKINVASTVFNTNGNPLVAEVREGRARRPSI</sequence>
<protein>
    <submittedName>
        <fullName evidence="1">Uncharacterized protein</fullName>
    </submittedName>
</protein>
<dbReference type="Proteomes" id="UP000828390">
    <property type="component" value="Unassembled WGS sequence"/>
</dbReference>
<name>A0A9D4EAN4_DREPO</name>
<comment type="caution">
    <text evidence="1">The sequence shown here is derived from an EMBL/GenBank/DDBJ whole genome shotgun (WGS) entry which is preliminary data.</text>
</comment>